<evidence type="ECO:0000313" key="1">
    <source>
        <dbReference type="EMBL" id="KAI1711335.1"/>
    </source>
</evidence>
<name>A0AAD4R5E5_9BILA</name>
<accession>A0AAD4R5E5</accession>
<gene>
    <name evidence="1" type="ORF">DdX_10213</name>
</gene>
<comment type="caution">
    <text evidence="1">The sequence shown here is derived from an EMBL/GenBank/DDBJ whole genome shotgun (WGS) entry which is preliminary data.</text>
</comment>
<keyword evidence="2" id="KW-1185">Reference proteome</keyword>
<dbReference type="Proteomes" id="UP001201812">
    <property type="component" value="Unassembled WGS sequence"/>
</dbReference>
<proteinExistence type="predicted"/>
<reference evidence="1" key="1">
    <citation type="submission" date="2022-01" db="EMBL/GenBank/DDBJ databases">
        <title>Genome Sequence Resource for Two Populations of Ditylenchus destructor, the Migratory Endoparasitic Phytonematode.</title>
        <authorList>
            <person name="Zhang H."/>
            <person name="Lin R."/>
            <person name="Xie B."/>
        </authorList>
    </citation>
    <scope>NUCLEOTIDE SEQUENCE</scope>
    <source>
        <strain evidence="1">BazhouSP</strain>
    </source>
</reference>
<organism evidence="1 2">
    <name type="scientific">Ditylenchus destructor</name>
    <dbReference type="NCBI Taxonomy" id="166010"/>
    <lineage>
        <taxon>Eukaryota</taxon>
        <taxon>Metazoa</taxon>
        <taxon>Ecdysozoa</taxon>
        <taxon>Nematoda</taxon>
        <taxon>Chromadorea</taxon>
        <taxon>Rhabditida</taxon>
        <taxon>Tylenchina</taxon>
        <taxon>Tylenchomorpha</taxon>
        <taxon>Sphaerularioidea</taxon>
        <taxon>Anguinidae</taxon>
        <taxon>Anguininae</taxon>
        <taxon>Ditylenchus</taxon>
    </lineage>
</organism>
<dbReference type="EMBL" id="JAKKPZ010000022">
    <property type="protein sequence ID" value="KAI1711335.1"/>
    <property type="molecule type" value="Genomic_DNA"/>
</dbReference>
<protein>
    <submittedName>
        <fullName evidence="1">Uncharacterized protein</fullName>
    </submittedName>
</protein>
<evidence type="ECO:0000313" key="2">
    <source>
        <dbReference type="Proteomes" id="UP001201812"/>
    </source>
</evidence>
<sequence>MFGLWQYLSLGKVTKQLENRSNKLRDNRPQTSQTNELERQIDNITDSEALFADFVTAVIAPVIAPKFGLAKPVSSVKPPTSNAIVEVLWGSKKNCVYMESGENKWKSIDL</sequence>
<dbReference type="AlphaFoldDB" id="A0AAD4R5E5"/>